<dbReference type="RefSeq" id="WP_251374089.1">
    <property type="nucleotide sequence ID" value="NZ_CP047166.1"/>
</dbReference>
<accession>A0ABX7FAA1</accession>
<organism evidence="2 3">
    <name type="scientific">Ponticoccus alexandrii</name>
    <dbReference type="NCBI Taxonomy" id="1943633"/>
    <lineage>
        <taxon>Bacteria</taxon>
        <taxon>Pseudomonadati</taxon>
        <taxon>Pseudomonadota</taxon>
        <taxon>Alphaproteobacteria</taxon>
        <taxon>Rhodobacterales</taxon>
        <taxon>Roseobacteraceae</taxon>
        <taxon>Ponticoccus</taxon>
    </lineage>
</organism>
<dbReference type="Pfam" id="PF12224">
    <property type="entry name" value="Amidoligase_2"/>
    <property type="match status" value="1"/>
</dbReference>
<evidence type="ECO:0008006" key="4">
    <source>
        <dbReference type="Google" id="ProtNLM"/>
    </source>
</evidence>
<name>A0ABX7FAA1_9RHOB</name>
<evidence type="ECO:0000256" key="1">
    <source>
        <dbReference type="SAM" id="MobiDB-lite"/>
    </source>
</evidence>
<keyword evidence="3" id="KW-1185">Reference proteome</keyword>
<gene>
    <name evidence="2" type="ORF">GQA70_14850</name>
</gene>
<reference evidence="2 3" key="1">
    <citation type="submission" date="2019-12" db="EMBL/GenBank/DDBJ databases">
        <title>Complete Genome Sequence of a Quorum-Sensing Bacterium,Rhodobacteraceae bacterium C31, Isolated from a marine microalgae symbiotic bacteria.</title>
        <authorList>
            <person name="Zhang Y."/>
        </authorList>
    </citation>
    <scope>NUCLEOTIDE SEQUENCE [LARGE SCALE GENOMIC DNA]</scope>
    <source>
        <strain evidence="2 3">C31</strain>
    </source>
</reference>
<protein>
    <recommendedName>
        <fullName evidence="4">Amidoligase enzyme</fullName>
    </recommendedName>
</protein>
<sequence>MADPAAAQLTPDRARADDPPFPPLPVALNAAGRPRRIGVEVEFAGLDESEVARVLSEVLGGEIEQSGPYRYSLGGSEIGGLTVELDTALRKNSDRRLVQEGLDFARGIIPVEVITAPIPASALPRLDAAMSALRDAGAKGSGQGVFYGFGVHLNPEIAGVDHPLTTATIRAFGLIEEHLRAEDRIDGTRRLLPFVDRWPAALIDALAGAATASLRDLMVLYARHTSSRNHGLDLLPLFRHLDDRRFQRLFGGGDGGTTNARPTFHFRLPDSRIDEADWSLSQAWRDWLLVETVASNEALLDQLASARLRYRDRLLSGRGDWRDESTAILAKAGYRA</sequence>
<proteinExistence type="predicted"/>
<dbReference type="Proteomes" id="UP000596387">
    <property type="component" value="Chromosome"/>
</dbReference>
<feature type="region of interest" description="Disordered" evidence="1">
    <location>
        <begin position="1"/>
        <end position="22"/>
    </location>
</feature>
<dbReference type="EMBL" id="CP047166">
    <property type="protein sequence ID" value="QRF67476.1"/>
    <property type="molecule type" value="Genomic_DNA"/>
</dbReference>
<dbReference type="InterPro" id="IPR022025">
    <property type="entry name" value="Amidoligase_2"/>
</dbReference>
<evidence type="ECO:0000313" key="2">
    <source>
        <dbReference type="EMBL" id="QRF67476.1"/>
    </source>
</evidence>
<evidence type="ECO:0000313" key="3">
    <source>
        <dbReference type="Proteomes" id="UP000596387"/>
    </source>
</evidence>